<dbReference type="InterPro" id="IPR036259">
    <property type="entry name" value="MFS_trans_sf"/>
</dbReference>
<feature type="transmembrane region" description="Helical" evidence="5">
    <location>
        <begin position="90"/>
        <end position="110"/>
    </location>
</feature>
<dbReference type="PANTHER" id="PTHR23534:SF1">
    <property type="entry name" value="MAJOR FACILITATOR SUPERFAMILY PROTEIN"/>
    <property type="match status" value="1"/>
</dbReference>
<feature type="transmembrane region" description="Helical" evidence="5">
    <location>
        <begin position="152"/>
        <end position="171"/>
    </location>
</feature>
<keyword evidence="1 5" id="KW-0812">Transmembrane</keyword>
<evidence type="ECO:0000256" key="2">
    <source>
        <dbReference type="ARBA" id="ARBA00022989"/>
    </source>
</evidence>
<keyword evidence="8" id="KW-1185">Reference proteome</keyword>
<name>A0A1H6SXI6_9DEIO</name>
<feature type="domain" description="Major facilitator superfamily (MFS) profile" evidence="6">
    <location>
        <begin position="225"/>
        <end position="437"/>
    </location>
</feature>
<organism evidence="7 8">
    <name type="scientific">Deinococcus reticulitermitis</name>
    <dbReference type="NCBI Taxonomy" id="856736"/>
    <lineage>
        <taxon>Bacteria</taxon>
        <taxon>Thermotogati</taxon>
        <taxon>Deinococcota</taxon>
        <taxon>Deinococci</taxon>
        <taxon>Deinococcales</taxon>
        <taxon>Deinococcaceae</taxon>
        <taxon>Deinococcus</taxon>
    </lineage>
</organism>
<dbReference type="Pfam" id="PF07690">
    <property type="entry name" value="MFS_1"/>
    <property type="match status" value="1"/>
</dbReference>
<dbReference type="InterPro" id="IPR011701">
    <property type="entry name" value="MFS"/>
</dbReference>
<dbReference type="AlphaFoldDB" id="A0A1H6SXI6"/>
<feature type="transmembrane region" description="Helical" evidence="5">
    <location>
        <begin position="256"/>
        <end position="278"/>
    </location>
</feature>
<evidence type="ECO:0000256" key="1">
    <source>
        <dbReference type="ARBA" id="ARBA00022692"/>
    </source>
</evidence>
<protein>
    <submittedName>
        <fullName evidence="7">Predicted arabinose efflux permease, MFS family</fullName>
    </submittedName>
</protein>
<evidence type="ECO:0000256" key="5">
    <source>
        <dbReference type="SAM" id="Phobius"/>
    </source>
</evidence>
<dbReference type="GO" id="GO:0022857">
    <property type="term" value="F:transmembrane transporter activity"/>
    <property type="evidence" value="ECO:0007669"/>
    <property type="project" value="InterPro"/>
</dbReference>
<evidence type="ECO:0000313" key="8">
    <source>
        <dbReference type="Proteomes" id="UP000199223"/>
    </source>
</evidence>
<dbReference type="PROSITE" id="PS51257">
    <property type="entry name" value="PROKAR_LIPOPROTEIN"/>
    <property type="match status" value="1"/>
</dbReference>
<proteinExistence type="predicted"/>
<dbReference type="Gene3D" id="1.20.1250.20">
    <property type="entry name" value="MFS general substrate transporter like domains"/>
    <property type="match status" value="2"/>
</dbReference>
<dbReference type="STRING" id="856736.SAMN04488058_101421"/>
<feature type="transmembrane region" description="Helical" evidence="5">
    <location>
        <begin position="183"/>
        <end position="204"/>
    </location>
</feature>
<feature type="transmembrane region" description="Helical" evidence="5">
    <location>
        <begin position="225"/>
        <end position="250"/>
    </location>
</feature>
<dbReference type="InterPro" id="IPR020846">
    <property type="entry name" value="MFS_dom"/>
</dbReference>
<feature type="transmembrane region" description="Helical" evidence="5">
    <location>
        <begin position="314"/>
        <end position="338"/>
    </location>
</feature>
<dbReference type="SUPFAM" id="SSF103473">
    <property type="entry name" value="MFS general substrate transporter"/>
    <property type="match status" value="1"/>
</dbReference>
<gene>
    <name evidence="7" type="ORF">SAMN04488058_101421</name>
</gene>
<dbReference type="Proteomes" id="UP000199223">
    <property type="component" value="Unassembled WGS sequence"/>
</dbReference>
<feature type="region of interest" description="Disordered" evidence="4">
    <location>
        <begin position="413"/>
        <end position="437"/>
    </location>
</feature>
<evidence type="ECO:0000313" key="7">
    <source>
        <dbReference type="EMBL" id="SEI71626.1"/>
    </source>
</evidence>
<keyword evidence="3 5" id="KW-0472">Membrane</keyword>
<feature type="transmembrane region" description="Helical" evidence="5">
    <location>
        <begin position="116"/>
        <end position="140"/>
    </location>
</feature>
<sequence length="437" mass="44894">MTPAARLPLLQRLPLQPGAARPVLAGILLLACAEFVRSGLYGSYLPQATETLLGLPRRDAVVFATTAFTVHFLADTVLRGPAGAALLRFGLRPVVLAGAALSLAALALLSGTHTGWVLLVAAALHGAGFSPLWPALMSLTADSTRATHQGRVLTAVTMSVMPFVGVGFLVLGKFADVGAPRMLVFGLMLTLLGASLALALLLPARLRTPPPTPGGRGGVRVAAQALAPLVPAAFLQTLTMTLLGPLLFTLYRDLGLSYWGMVALLGLGGAVAFGSMPLTGKVADGGRARLALSLGFLLLSLGLGGIALLPPLWALFLCAALAGLGYAFIAPGWAALVVQRLPEAQRPAAWGTLMTVENVGTSLGPILGAFAYRTLGPPGPFLTGAVLALLATLGYVAFRRLFEPVVGAGWGEIPSDLGPNDPGPRDTLPSEAGQRGP</sequence>
<dbReference type="PANTHER" id="PTHR23534">
    <property type="entry name" value="MFS PERMEASE"/>
    <property type="match status" value="1"/>
</dbReference>
<accession>A0A1H6SXI6</accession>
<dbReference type="EMBL" id="FNZA01000001">
    <property type="protein sequence ID" value="SEI71626.1"/>
    <property type="molecule type" value="Genomic_DNA"/>
</dbReference>
<feature type="transmembrane region" description="Helical" evidence="5">
    <location>
        <begin position="290"/>
        <end position="308"/>
    </location>
</feature>
<dbReference type="PROSITE" id="PS50850">
    <property type="entry name" value="MFS"/>
    <property type="match status" value="1"/>
</dbReference>
<reference evidence="8" key="1">
    <citation type="submission" date="2016-10" db="EMBL/GenBank/DDBJ databases">
        <authorList>
            <person name="Varghese N."/>
            <person name="Submissions S."/>
        </authorList>
    </citation>
    <scope>NUCLEOTIDE SEQUENCE [LARGE SCALE GENOMIC DNA]</scope>
    <source>
        <strain evidence="8">CGMCC 1.10218</strain>
    </source>
</reference>
<evidence type="ECO:0000259" key="6">
    <source>
        <dbReference type="PROSITE" id="PS50850"/>
    </source>
</evidence>
<keyword evidence="2 5" id="KW-1133">Transmembrane helix</keyword>
<evidence type="ECO:0000256" key="4">
    <source>
        <dbReference type="SAM" id="MobiDB-lite"/>
    </source>
</evidence>
<dbReference type="RefSeq" id="WP_245745169.1">
    <property type="nucleotide sequence ID" value="NZ_FNZA01000001.1"/>
</dbReference>
<evidence type="ECO:0000256" key="3">
    <source>
        <dbReference type="ARBA" id="ARBA00023136"/>
    </source>
</evidence>
<feature type="transmembrane region" description="Helical" evidence="5">
    <location>
        <begin position="378"/>
        <end position="398"/>
    </location>
</feature>